<dbReference type="EMBL" id="VSSQ01063033">
    <property type="protein sequence ID" value="MPN16126.1"/>
    <property type="molecule type" value="Genomic_DNA"/>
</dbReference>
<comment type="caution">
    <text evidence="1">The sequence shown here is derived from an EMBL/GenBank/DDBJ whole genome shotgun (WGS) entry which is preliminary data.</text>
</comment>
<organism evidence="1">
    <name type="scientific">bioreactor metagenome</name>
    <dbReference type="NCBI Taxonomy" id="1076179"/>
    <lineage>
        <taxon>unclassified sequences</taxon>
        <taxon>metagenomes</taxon>
        <taxon>ecological metagenomes</taxon>
    </lineage>
</organism>
<accession>A0A645FQZ0</accession>
<gene>
    <name evidence="1" type="ORF">SDC9_163464</name>
</gene>
<sequence>MGHDAGARDADVDDTLGLALTVKGAGHKGVVLYGVGKYDKLCAAKTVGVGRCRRSLFDDFTHAAHRVHVDAGPRRRHIDGGTDKVG</sequence>
<dbReference type="AlphaFoldDB" id="A0A645FQZ0"/>
<proteinExistence type="predicted"/>
<name>A0A645FQZ0_9ZZZZ</name>
<evidence type="ECO:0000313" key="1">
    <source>
        <dbReference type="EMBL" id="MPN16126.1"/>
    </source>
</evidence>
<reference evidence="1" key="1">
    <citation type="submission" date="2019-08" db="EMBL/GenBank/DDBJ databases">
        <authorList>
            <person name="Kucharzyk K."/>
            <person name="Murdoch R.W."/>
            <person name="Higgins S."/>
            <person name="Loffler F."/>
        </authorList>
    </citation>
    <scope>NUCLEOTIDE SEQUENCE</scope>
</reference>
<protein>
    <submittedName>
        <fullName evidence="1">Uncharacterized protein</fullName>
    </submittedName>
</protein>